<organism evidence="1 2">
    <name type="scientific">Sulfitobacter mediterraneus</name>
    <dbReference type="NCBI Taxonomy" id="83219"/>
    <lineage>
        <taxon>Bacteria</taxon>
        <taxon>Pseudomonadati</taxon>
        <taxon>Pseudomonadota</taxon>
        <taxon>Alphaproteobacteria</taxon>
        <taxon>Rhodobacterales</taxon>
        <taxon>Roseobacteraceae</taxon>
        <taxon>Sulfitobacter</taxon>
    </lineage>
</organism>
<dbReference type="Pfam" id="PF11316">
    <property type="entry name" value="Rhamno_transf"/>
    <property type="match status" value="1"/>
</dbReference>
<gene>
    <name evidence="1" type="ORF">PM02_18770</name>
</gene>
<accession>A0A061SL10</accession>
<sequence length="274" mass="30213">MQAIGICRFSYPGDGGFQVEHDSLKARMDYLYAPARMDERFATFETMMLPPLRAQTDGDFTLAVVIGDSLPDQYRDRLEALLADMPQAVILPRAPGPHRKVMQDAINSVRRFDDAPCLQFRMDDDDAVACNYIEKLRQAARDVASMAARHRHIAIDFNQGYIVQPGPDGLLAAPTQAPYATAALALMIRHDLPLSVMNFAHMKVGRKMPTVTFTGEDMLLRGHNAYNDSRQKPGIKQPDFAPLDAAAKAHFKKVFNVDAGKVAAAVAALPSTAR</sequence>
<keyword evidence="2" id="KW-1185">Reference proteome</keyword>
<comment type="caution">
    <text evidence="1">The sequence shown here is derived from an EMBL/GenBank/DDBJ whole genome shotgun (WGS) entry which is preliminary data.</text>
</comment>
<evidence type="ECO:0000313" key="1">
    <source>
        <dbReference type="EMBL" id="KAJ01552.1"/>
    </source>
</evidence>
<proteinExistence type="predicted"/>
<evidence type="ECO:0008006" key="3">
    <source>
        <dbReference type="Google" id="ProtNLM"/>
    </source>
</evidence>
<dbReference type="STRING" id="83219.PM02_18770"/>
<dbReference type="EMBL" id="JEMU01000025">
    <property type="protein sequence ID" value="KAJ01552.1"/>
    <property type="molecule type" value="Genomic_DNA"/>
</dbReference>
<dbReference type="AlphaFoldDB" id="A0A061SL10"/>
<dbReference type="Proteomes" id="UP000027337">
    <property type="component" value="Unassembled WGS sequence"/>
</dbReference>
<reference evidence="1 2" key="1">
    <citation type="journal article" date="2014" name="Genome Announc.">
        <title>Draft Genome Sequences of Two Isolates of the Roseobacter Group, Sulfitobacter sp. Strains 3SOLIMAR09 and 1FIGIMAR09, from Harbors of Mallorca Island (Mediterranean Sea).</title>
        <authorList>
            <person name="Mas-Llado M."/>
            <person name="Pina-Villalonga J.M."/>
            <person name="Brunet-Galmes I."/>
            <person name="Nogales B."/>
            <person name="Bosch R."/>
        </authorList>
    </citation>
    <scope>NUCLEOTIDE SEQUENCE [LARGE SCALE GENOMIC DNA]</scope>
    <source>
        <strain evidence="1 2">1FIGIMAR09</strain>
    </source>
</reference>
<dbReference type="eggNOG" id="ENOG502Z86Q">
    <property type="taxonomic scope" value="Bacteria"/>
</dbReference>
<name>A0A061SL10_9RHOB</name>
<evidence type="ECO:0000313" key="2">
    <source>
        <dbReference type="Proteomes" id="UP000027337"/>
    </source>
</evidence>
<dbReference type="RefSeq" id="WP_037911452.1">
    <property type="nucleotide sequence ID" value="NZ_JEMU01000025.1"/>
</dbReference>
<protein>
    <recommendedName>
        <fullName evidence="3">Rhamnosyl transferase</fullName>
    </recommendedName>
</protein>
<dbReference type="InterPro" id="IPR021466">
    <property type="entry name" value="Put_rhamnosyl_transferase"/>
</dbReference>